<name>A0A6B8RDC3_9BACL</name>
<reference evidence="3" key="1">
    <citation type="submission" date="2018-11" db="EMBL/GenBank/DDBJ databases">
        <title>Complete genome sequence of Paenibacillus sp. ML311-T8.</title>
        <authorList>
            <person name="Nam Y.-D."/>
            <person name="Kang J."/>
            <person name="Chung W.-H."/>
            <person name="Park Y.S."/>
        </authorList>
    </citation>
    <scope>NUCLEOTIDE SEQUENCE [LARGE SCALE GENOMIC DNA]</scope>
    <source>
        <strain evidence="3">ML311-T8</strain>
    </source>
</reference>
<dbReference type="HAMAP" id="MF_00800">
    <property type="entry name" value="UPF0340"/>
    <property type="match status" value="1"/>
</dbReference>
<dbReference type="OrthoDB" id="9803187at2"/>
<dbReference type="InterPro" id="IPR028345">
    <property type="entry name" value="Antibiotic_NAT-like"/>
</dbReference>
<evidence type="ECO:0000256" key="1">
    <source>
        <dbReference type="HAMAP-Rule" id="MF_00800"/>
    </source>
</evidence>
<dbReference type="InterPro" id="IPR006340">
    <property type="entry name" value="DUF436"/>
</dbReference>
<dbReference type="SUPFAM" id="SSF110710">
    <property type="entry name" value="TTHA0583/YokD-like"/>
    <property type="match status" value="1"/>
</dbReference>
<dbReference type="AlphaFoldDB" id="A0A6B8RDC3"/>
<dbReference type="KEGG" id="ppsc:EHS13_00255"/>
<evidence type="ECO:0000313" key="2">
    <source>
        <dbReference type="EMBL" id="QGQ93468.1"/>
    </source>
</evidence>
<protein>
    <recommendedName>
        <fullName evidence="1">UPF0340 protein EHS13_00255</fullName>
    </recommendedName>
</protein>
<dbReference type="Pfam" id="PF04260">
    <property type="entry name" value="DUF436"/>
    <property type="match status" value="1"/>
</dbReference>
<dbReference type="PIRSF" id="PIRSF007510">
    <property type="entry name" value="UCP007510"/>
    <property type="match status" value="1"/>
</dbReference>
<dbReference type="EMBL" id="CP034235">
    <property type="protein sequence ID" value="QGQ93468.1"/>
    <property type="molecule type" value="Genomic_DNA"/>
</dbReference>
<sequence length="200" mass="21626">MHNQAQDQVESQADSFIHWESMADQMETVLTELIEAGSIEAGQIIVFGTSTSEVMGSHIGTSGSLQVAGQLYLGIERVRQKIGFYPAFQCCEHLNRALLLEKECLLQYPGLEQVSAIPVPKAGGAMASYVHSQLQQPVLVETIQAHGGIDIGGTLIGMHLRRVAVPFRSSIRVIGHASVQAAYTRPKLIGGIRAVYTISV</sequence>
<organism evidence="2 3">
    <name type="scientific">Paenibacillus psychroresistens</name>
    <dbReference type="NCBI Taxonomy" id="1778678"/>
    <lineage>
        <taxon>Bacteria</taxon>
        <taxon>Bacillati</taxon>
        <taxon>Bacillota</taxon>
        <taxon>Bacilli</taxon>
        <taxon>Bacillales</taxon>
        <taxon>Paenibacillaceae</taxon>
        <taxon>Paenibacillus</taxon>
    </lineage>
</organism>
<dbReference type="NCBIfam" id="TIGR01440">
    <property type="entry name" value="TIGR01440 family protein"/>
    <property type="match status" value="1"/>
</dbReference>
<dbReference type="Proteomes" id="UP000426246">
    <property type="component" value="Chromosome"/>
</dbReference>
<keyword evidence="3" id="KW-1185">Reference proteome</keyword>
<evidence type="ECO:0000313" key="3">
    <source>
        <dbReference type="Proteomes" id="UP000426246"/>
    </source>
</evidence>
<comment type="similarity">
    <text evidence="1">Belongs to the UPF0340 family.</text>
</comment>
<accession>A0A6B8RDC3</accession>
<gene>
    <name evidence="2" type="ORF">EHS13_00255</name>
</gene>
<proteinExistence type="inferred from homology"/>
<dbReference type="RefSeq" id="WP_155698276.1">
    <property type="nucleotide sequence ID" value="NZ_CP034235.1"/>
</dbReference>
<dbReference type="Gene3D" id="3.40.50.10360">
    <property type="entry name" value="Hypothetical protein TT1679"/>
    <property type="match status" value="1"/>
</dbReference>